<dbReference type="PANTHER" id="PTHR43711">
    <property type="entry name" value="TWO-COMPONENT HISTIDINE KINASE"/>
    <property type="match status" value="1"/>
</dbReference>
<keyword evidence="5" id="KW-0418">Kinase</keyword>
<feature type="domain" description="Histidine kinase" evidence="8">
    <location>
        <begin position="496"/>
        <end position="712"/>
    </location>
</feature>
<evidence type="ECO:0000256" key="3">
    <source>
        <dbReference type="ARBA" id="ARBA00022553"/>
    </source>
</evidence>
<feature type="domain" description="PAS" evidence="9">
    <location>
        <begin position="12"/>
        <end position="82"/>
    </location>
</feature>
<evidence type="ECO:0000313" key="10">
    <source>
        <dbReference type="EMBL" id="MFD2185670.1"/>
    </source>
</evidence>
<evidence type="ECO:0000259" key="8">
    <source>
        <dbReference type="PROSITE" id="PS50109"/>
    </source>
</evidence>
<keyword evidence="10" id="KW-0067">ATP-binding</keyword>
<evidence type="ECO:0000256" key="5">
    <source>
        <dbReference type="ARBA" id="ARBA00022777"/>
    </source>
</evidence>
<evidence type="ECO:0000256" key="4">
    <source>
        <dbReference type="ARBA" id="ARBA00022679"/>
    </source>
</evidence>
<keyword evidence="4" id="KW-0808">Transferase</keyword>
<name>A0ABW5AU14_9FLAO</name>
<dbReference type="RefSeq" id="WP_378318643.1">
    <property type="nucleotide sequence ID" value="NZ_JBHUHY010000002.1"/>
</dbReference>
<gene>
    <name evidence="10" type="ORF">ACFSJT_02635</name>
</gene>
<dbReference type="InterPro" id="IPR000014">
    <property type="entry name" value="PAS"/>
</dbReference>
<dbReference type="PROSITE" id="PS50112">
    <property type="entry name" value="PAS"/>
    <property type="match status" value="1"/>
</dbReference>
<organism evidence="10 11">
    <name type="scientific">Aquimarina celericrescens</name>
    <dbReference type="NCBI Taxonomy" id="1964542"/>
    <lineage>
        <taxon>Bacteria</taxon>
        <taxon>Pseudomonadati</taxon>
        <taxon>Bacteroidota</taxon>
        <taxon>Flavobacteriia</taxon>
        <taxon>Flavobacteriales</taxon>
        <taxon>Flavobacteriaceae</taxon>
        <taxon>Aquimarina</taxon>
    </lineage>
</organism>
<dbReference type="CDD" id="cd00082">
    <property type="entry name" value="HisKA"/>
    <property type="match status" value="1"/>
</dbReference>
<protein>
    <recommendedName>
        <fullName evidence="2">histidine kinase</fullName>
        <ecNumber evidence="2">2.7.13.3</ecNumber>
    </recommendedName>
</protein>
<evidence type="ECO:0000259" key="9">
    <source>
        <dbReference type="PROSITE" id="PS50112"/>
    </source>
</evidence>
<dbReference type="NCBIfam" id="TIGR00229">
    <property type="entry name" value="sensory_box"/>
    <property type="match status" value="1"/>
</dbReference>
<dbReference type="EC" id="2.7.13.3" evidence="2"/>
<dbReference type="InterPro" id="IPR003661">
    <property type="entry name" value="HisK_dim/P_dom"/>
</dbReference>
<dbReference type="InterPro" id="IPR036097">
    <property type="entry name" value="HisK_dim/P_sf"/>
</dbReference>
<keyword evidence="11" id="KW-1185">Reference proteome</keyword>
<evidence type="ECO:0000256" key="1">
    <source>
        <dbReference type="ARBA" id="ARBA00000085"/>
    </source>
</evidence>
<dbReference type="Proteomes" id="UP001597344">
    <property type="component" value="Unassembled WGS sequence"/>
</dbReference>
<dbReference type="SMART" id="SM00387">
    <property type="entry name" value="HATPase_c"/>
    <property type="match status" value="1"/>
</dbReference>
<dbReference type="CDD" id="cd00075">
    <property type="entry name" value="HATPase"/>
    <property type="match status" value="1"/>
</dbReference>
<dbReference type="InterPro" id="IPR004358">
    <property type="entry name" value="Sig_transdc_His_kin-like_C"/>
</dbReference>
<dbReference type="PRINTS" id="PR00344">
    <property type="entry name" value="BCTRLSENSOR"/>
</dbReference>
<keyword evidence="3" id="KW-0597">Phosphoprotein</keyword>
<feature type="coiled-coil region" evidence="7">
    <location>
        <begin position="300"/>
        <end position="331"/>
    </location>
</feature>
<keyword evidence="6" id="KW-0902">Two-component regulatory system</keyword>
<dbReference type="SMART" id="SM00388">
    <property type="entry name" value="HisKA"/>
    <property type="match status" value="1"/>
</dbReference>
<sequence length="721" mass="82796">MEFNDMENVIQHKKIFQSIFRFSSEGILICSETGIITAANPAIDKMFGYNSGKLIGRKLEIIFSQKSIKKLKLLLKNDINNVSMVQDQALLGLKKDGSQIFVKLKVRVSKHCNNQIFTIFIANITNHKKEEFLKKHLRKILKLITQHQSLDIIVKRITETLELYILDCKSSILKLDQEVGTLYNLSSPKLSYDFQQVLEGITIIPEICSCSCAAHEKKEILVSDITKEPLWKNHKALLSENNVNTAWSFPILSSTQEVLGTLTLYSHKNRKLTEFEKEVIEDLNLLAGMAIEQNNIHITLLQNQKELKGYNQRLKEEVKEHTDELMTTVQKLVETNINLEDQIQVTKAAETIAQENQVMFSAIAENFPNGIIVVVNNTFRVEYIEGQELDKLALRDLIHRGILIDNIHAFSEARKTRIKKDLQKTFDGEHLAFETEYKNNTYAVNTTPLFSNNVNNKQALLVYYNISQRKLAEQKILQTLEKEQKLNELKSRFISLASHEFRTPLSAILSSTNLIKKLNATRKVQKREKYLFKIKSNVKNLVSVLNDFLSLSKLEEGKLSLQSKYFDLIQFSKSLIEEMEPNKKEGQTIKIINKTPFIEVYLDSKLLRHVLSNLLSNAIKYSPVNAKITISITQEEKWISVQIKDQGIGIPVEEQKDIFQRFFRAKNAINIQGTGLGLYIVKQYIELMDGTISFKSNPKEGTTFFIKLPLKPKQNEKNLID</sequence>
<dbReference type="InterPro" id="IPR005467">
    <property type="entry name" value="His_kinase_dom"/>
</dbReference>
<reference evidence="11" key="1">
    <citation type="journal article" date="2019" name="Int. J. Syst. Evol. Microbiol.">
        <title>The Global Catalogue of Microorganisms (GCM) 10K type strain sequencing project: providing services to taxonomists for standard genome sequencing and annotation.</title>
        <authorList>
            <consortium name="The Broad Institute Genomics Platform"/>
            <consortium name="The Broad Institute Genome Sequencing Center for Infectious Disease"/>
            <person name="Wu L."/>
            <person name="Ma J."/>
        </authorList>
    </citation>
    <scope>NUCLEOTIDE SEQUENCE [LARGE SCALE GENOMIC DNA]</scope>
    <source>
        <strain evidence="11">DT92</strain>
    </source>
</reference>
<accession>A0ABW5AU14</accession>
<comment type="catalytic activity">
    <reaction evidence="1">
        <text>ATP + protein L-histidine = ADP + protein N-phospho-L-histidine.</text>
        <dbReference type="EC" id="2.7.13.3"/>
    </reaction>
</comment>
<dbReference type="InterPro" id="IPR003018">
    <property type="entry name" value="GAF"/>
</dbReference>
<dbReference type="SMART" id="SM00065">
    <property type="entry name" value="GAF"/>
    <property type="match status" value="1"/>
</dbReference>
<dbReference type="SUPFAM" id="SSF55781">
    <property type="entry name" value="GAF domain-like"/>
    <property type="match status" value="1"/>
</dbReference>
<dbReference type="SUPFAM" id="SSF55874">
    <property type="entry name" value="ATPase domain of HSP90 chaperone/DNA topoisomerase II/histidine kinase"/>
    <property type="match status" value="1"/>
</dbReference>
<dbReference type="Pfam" id="PF13185">
    <property type="entry name" value="GAF_2"/>
    <property type="match status" value="1"/>
</dbReference>
<evidence type="ECO:0000256" key="2">
    <source>
        <dbReference type="ARBA" id="ARBA00012438"/>
    </source>
</evidence>
<keyword evidence="7" id="KW-0175">Coiled coil</keyword>
<dbReference type="InterPro" id="IPR050736">
    <property type="entry name" value="Sensor_HK_Regulatory"/>
</dbReference>
<proteinExistence type="predicted"/>
<comment type="caution">
    <text evidence="10">The sequence shown here is derived from an EMBL/GenBank/DDBJ whole genome shotgun (WGS) entry which is preliminary data.</text>
</comment>
<evidence type="ECO:0000256" key="7">
    <source>
        <dbReference type="SAM" id="Coils"/>
    </source>
</evidence>
<dbReference type="SUPFAM" id="SSF55785">
    <property type="entry name" value="PYP-like sensor domain (PAS domain)"/>
    <property type="match status" value="1"/>
</dbReference>
<dbReference type="Gene3D" id="3.30.450.20">
    <property type="entry name" value="PAS domain"/>
    <property type="match status" value="2"/>
</dbReference>
<dbReference type="InterPro" id="IPR003594">
    <property type="entry name" value="HATPase_dom"/>
</dbReference>
<dbReference type="Pfam" id="PF02518">
    <property type="entry name" value="HATPase_c"/>
    <property type="match status" value="1"/>
</dbReference>
<dbReference type="Gene3D" id="1.10.287.130">
    <property type="match status" value="1"/>
</dbReference>
<dbReference type="InterPro" id="IPR036890">
    <property type="entry name" value="HATPase_C_sf"/>
</dbReference>
<dbReference type="Gene3D" id="3.30.450.40">
    <property type="match status" value="1"/>
</dbReference>
<dbReference type="InterPro" id="IPR029016">
    <property type="entry name" value="GAF-like_dom_sf"/>
</dbReference>
<dbReference type="Gene3D" id="3.30.565.10">
    <property type="entry name" value="Histidine kinase-like ATPase, C-terminal domain"/>
    <property type="match status" value="1"/>
</dbReference>
<dbReference type="SMART" id="SM00091">
    <property type="entry name" value="PAS"/>
    <property type="match status" value="2"/>
</dbReference>
<evidence type="ECO:0000313" key="11">
    <source>
        <dbReference type="Proteomes" id="UP001597344"/>
    </source>
</evidence>
<dbReference type="SUPFAM" id="SSF47384">
    <property type="entry name" value="Homodimeric domain of signal transducing histidine kinase"/>
    <property type="match status" value="1"/>
</dbReference>
<evidence type="ECO:0000256" key="6">
    <source>
        <dbReference type="ARBA" id="ARBA00023012"/>
    </source>
</evidence>
<dbReference type="EMBL" id="JBHUHY010000002">
    <property type="protein sequence ID" value="MFD2185670.1"/>
    <property type="molecule type" value="Genomic_DNA"/>
</dbReference>
<dbReference type="GO" id="GO:0005524">
    <property type="term" value="F:ATP binding"/>
    <property type="evidence" value="ECO:0007669"/>
    <property type="project" value="UniProtKB-KW"/>
</dbReference>
<keyword evidence="10" id="KW-0547">Nucleotide-binding</keyword>
<dbReference type="PANTHER" id="PTHR43711:SF26">
    <property type="entry name" value="SENSOR HISTIDINE KINASE RCSC"/>
    <property type="match status" value="1"/>
</dbReference>
<dbReference type="InterPro" id="IPR035965">
    <property type="entry name" value="PAS-like_dom_sf"/>
</dbReference>
<dbReference type="CDD" id="cd00130">
    <property type="entry name" value="PAS"/>
    <property type="match status" value="1"/>
</dbReference>
<dbReference type="Pfam" id="PF00512">
    <property type="entry name" value="HisKA"/>
    <property type="match status" value="1"/>
</dbReference>
<dbReference type="PROSITE" id="PS50109">
    <property type="entry name" value="HIS_KIN"/>
    <property type="match status" value="1"/>
</dbReference>
<dbReference type="Pfam" id="PF13426">
    <property type="entry name" value="PAS_9"/>
    <property type="match status" value="1"/>
</dbReference>